<feature type="domain" description="LEM" evidence="2">
    <location>
        <begin position="138"/>
        <end position="182"/>
    </location>
</feature>
<dbReference type="GO" id="GO:0004520">
    <property type="term" value="F:DNA endonuclease activity"/>
    <property type="evidence" value="ECO:0007669"/>
    <property type="project" value="TreeGrafter"/>
</dbReference>
<dbReference type="InterPro" id="IPR011015">
    <property type="entry name" value="LEM/LEM-like_dom_sf"/>
</dbReference>
<dbReference type="GO" id="GO:0000724">
    <property type="term" value="P:double-strand break repair via homologous recombination"/>
    <property type="evidence" value="ECO:0007669"/>
    <property type="project" value="TreeGrafter"/>
</dbReference>
<sequence length="391" mass="43986">MTHKICILHSLASSNSITALNAVQTLLQSGDAKVNEREHNGLTALHVAAAWDHLAMCQLLLYYGADPFQTDIHGRTAYDVAIGETKKFFARAFKGLQKTDKSNRIMPRIGFLRALTQLFACLALLIEDEKERIPSDVLRVVKKFSDRSLKREFESRGVKIGPLTPSTRFAYELKLARVLSQMTVLRDEQPKKFSSVLESVIAGSSCEAGRKMDELVKNEFFCSENWREGVKATSFCYILIDPSLLESQDTCTFVQFLRAIFYIGKGKRSRPLQHLTEAVKAKQGGVGVSPVQMTNKLRRILDVWAKGYGIVSLHVFQNTIPVEAFTREAAMIDAIGISNLTNVKKGDYYGISKDWTSKEKALYGSYLLQKALEVFRVEGCRQLFENDVHNN</sequence>
<dbReference type="GO" id="GO:0000712">
    <property type="term" value="P:resolution of meiotic recombination intermediates"/>
    <property type="evidence" value="ECO:0007669"/>
    <property type="project" value="TreeGrafter"/>
</dbReference>
<dbReference type="GO" id="GO:0005737">
    <property type="term" value="C:cytoplasm"/>
    <property type="evidence" value="ECO:0007669"/>
    <property type="project" value="TreeGrafter"/>
</dbReference>
<dbReference type="SUPFAM" id="SSF48403">
    <property type="entry name" value="Ankyrin repeat"/>
    <property type="match status" value="1"/>
</dbReference>
<dbReference type="InterPro" id="IPR002110">
    <property type="entry name" value="Ankyrin_rpt"/>
</dbReference>
<dbReference type="PROSITE" id="PS50954">
    <property type="entry name" value="LEM"/>
    <property type="match status" value="1"/>
</dbReference>
<dbReference type="PANTHER" id="PTHR46427">
    <property type="entry name" value="ANKYRIN REPEAT AND LEM DOMAIN-CONTAINING PROTEIN 1"/>
    <property type="match status" value="1"/>
</dbReference>
<dbReference type="InterPro" id="IPR036770">
    <property type="entry name" value="Ankyrin_rpt-contain_sf"/>
</dbReference>
<dbReference type="Pfam" id="PF12796">
    <property type="entry name" value="Ank_2"/>
    <property type="match status" value="1"/>
</dbReference>
<dbReference type="SUPFAM" id="SSF63451">
    <property type="entry name" value="LEM domain"/>
    <property type="match status" value="1"/>
</dbReference>
<dbReference type="PROSITE" id="PS50297">
    <property type="entry name" value="ANK_REP_REGION"/>
    <property type="match status" value="1"/>
</dbReference>
<reference evidence="5" key="1">
    <citation type="submission" date="2016-04" db="UniProtKB">
        <authorList>
            <consortium name="WormBaseParasite"/>
        </authorList>
    </citation>
    <scope>IDENTIFICATION</scope>
</reference>
<dbReference type="Gene3D" id="1.10.720.40">
    <property type="match status" value="1"/>
</dbReference>
<name>A0A158PNT2_ANISI</name>
<dbReference type="Gene3D" id="1.25.40.20">
    <property type="entry name" value="Ankyrin repeat-containing domain"/>
    <property type="match status" value="1"/>
</dbReference>
<dbReference type="CDD" id="cd12940">
    <property type="entry name" value="LEM_LAP2_LEMD1"/>
    <property type="match status" value="1"/>
</dbReference>
<dbReference type="WBParaSite" id="ASIM_0001280101-mRNA-1">
    <property type="protein sequence ID" value="ASIM_0001280101-mRNA-1"/>
    <property type="gene ID" value="ASIM_0001280101"/>
</dbReference>
<dbReference type="GO" id="GO:0005654">
    <property type="term" value="C:nucleoplasm"/>
    <property type="evidence" value="ECO:0007669"/>
    <property type="project" value="TreeGrafter"/>
</dbReference>
<protein>
    <submittedName>
        <fullName evidence="5">LEM domain-containing protein</fullName>
    </submittedName>
</protein>
<dbReference type="SMART" id="SM00248">
    <property type="entry name" value="ANK"/>
    <property type="match status" value="1"/>
</dbReference>
<dbReference type="EMBL" id="UYRR01031160">
    <property type="protein sequence ID" value="VDK46970.1"/>
    <property type="molecule type" value="Genomic_DNA"/>
</dbReference>
<organism evidence="5">
    <name type="scientific">Anisakis simplex</name>
    <name type="common">Herring worm</name>
    <dbReference type="NCBI Taxonomy" id="6269"/>
    <lineage>
        <taxon>Eukaryota</taxon>
        <taxon>Metazoa</taxon>
        <taxon>Ecdysozoa</taxon>
        <taxon>Nematoda</taxon>
        <taxon>Chromadorea</taxon>
        <taxon>Rhabditida</taxon>
        <taxon>Spirurina</taxon>
        <taxon>Ascaridomorpha</taxon>
        <taxon>Ascaridoidea</taxon>
        <taxon>Anisakidae</taxon>
        <taxon>Anisakis</taxon>
        <taxon>Anisakis simplex complex</taxon>
    </lineage>
</organism>
<dbReference type="Pfam" id="PF03020">
    <property type="entry name" value="LEM"/>
    <property type="match status" value="1"/>
</dbReference>
<evidence type="ECO:0000259" key="2">
    <source>
        <dbReference type="PROSITE" id="PS50954"/>
    </source>
</evidence>
<dbReference type="CDD" id="cd10454">
    <property type="entry name" value="GIY-YIG_COG3680_Meta"/>
    <property type="match status" value="1"/>
</dbReference>
<reference evidence="3 4" key="2">
    <citation type="submission" date="2018-11" db="EMBL/GenBank/DDBJ databases">
        <authorList>
            <consortium name="Pathogen Informatics"/>
        </authorList>
    </citation>
    <scope>NUCLEOTIDE SEQUENCE [LARGE SCALE GENOMIC DNA]</scope>
</reference>
<keyword evidence="1" id="KW-0040">ANK repeat</keyword>
<evidence type="ECO:0000256" key="1">
    <source>
        <dbReference type="PROSITE-ProRule" id="PRU00023"/>
    </source>
</evidence>
<dbReference type="InterPro" id="IPR034998">
    <property type="entry name" value="ANKLE1"/>
</dbReference>
<accession>A0A158PNT2</accession>
<evidence type="ECO:0000313" key="5">
    <source>
        <dbReference type="WBParaSite" id="ASIM_0001280101-mRNA-1"/>
    </source>
</evidence>
<dbReference type="Pfam" id="PF22945">
    <property type="entry name" value="LEM-3_GIY-YIG"/>
    <property type="match status" value="1"/>
</dbReference>
<dbReference type="PANTHER" id="PTHR46427:SF1">
    <property type="entry name" value="ANKYRIN REPEAT AND LEM DOMAIN-CONTAINING PROTEIN 1"/>
    <property type="match status" value="1"/>
</dbReference>
<dbReference type="AlphaFoldDB" id="A0A158PNT2"/>
<dbReference type="PROSITE" id="PS50088">
    <property type="entry name" value="ANK_REPEAT"/>
    <property type="match status" value="1"/>
</dbReference>
<dbReference type="OrthoDB" id="1601181at2759"/>
<evidence type="ECO:0000313" key="3">
    <source>
        <dbReference type="EMBL" id="VDK46970.1"/>
    </source>
</evidence>
<feature type="repeat" description="ANK" evidence="1">
    <location>
        <begin position="40"/>
        <end position="72"/>
    </location>
</feature>
<dbReference type="InterPro" id="IPR003887">
    <property type="entry name" value="LEM_dom"/>
</dbReference>
<evidence type="ECO:0000313" key="4">
    <source>
        <dbReference type="Proteomes" id="UP000267096"/>
    </source>
</evidence>
<gene>
    <name evidence="3" type="ORF">ASIM_LOCUS12267</name>
</gene>
<keyword evidence="4" id="KW-1185">Reference proteome</keyword>
<proteinExistence type="predicted"/>
<dbReference type="Proteomes" id="UP000267096">
    <property type="component" value="Unassembled WGS sequence"/>
</dbReference>